<dbReference type="Gene3D" id="3.10.450.590">
    <property type="match status" value="1"/>
</dbReference>
<name>A0AAF0CW62_9ENTE</name>
<evidence type="ECO:0000313" key="3">
    <source>
        <dbReference type="EMBL" id="WEG73991.1"/>
    </source>
</evidence>
<gene>
    <name evidence="3" type="ORF">OL234_03515</name>
</gene>
<protein>
    <submittedName>
        <fullName evidence="3">DUF3887 domain-containing protein</fullName>
    </submittedName>
</protein>
<feature type="domain" description="DUF3887" evidence="2">
    <location>
        <begin position="41"/>
        <end position="128"/>
    </location>
</feature>
<feature type="signal peptide" evidence="1">
    <location>
        <begin position="1"/>
        <end position="24"/>
    </location>
</feature>
<dbReference type="AlphaFoldDB" id="A0AAF0CW62"/>
<sequence length="131" mass="14760">MNMLKKIVSTVSLLIVVIGLSACGGSKVSDEEAEAYKQEASVIIMDVMAHNYEDILTNLNDEMKEDLTEETLKEIEPILKKSGDFKKIGKQTVLFKNDNYTTVSEVTYSKEKRIFSISFNEQEEISSLVVK</sequence>
<dbReference type="Pfam" id="PF13026">
    <property type="entry name" value="DUF3887"/>
    <property type="match status" value="1"/>
</dbReference>
<dbReference type="KEGG" id="vie:OL234_03515"/>
<dbReference type="RefSeq" id="WP_275469790.1">
    <property type="nucleotide sequence ID" value="NZ_CP110232.1"/>
</dbReference>
<keyword evidence="4" id="KW-1185">Reference proteome</keyword>
<dbReference type="InterPro" id="IPR024981">
    <property type="entry name" value="DUF3887"/>
</dbReference>
<evidence type="ECO:0000256" key="1">
    <source>
        <dbReference type="SAM" id="SignalP"/>
    </source>
</evidence>
<dbReference type="Proteomes" id="UP001179647">
    <property type="component" value="Chromosome"/>
</dbReference>
<evidence type="ECO:0000313" key="4">
    <source>
        <dbReference type="Proteomes" id="UP001179647"/>
    </source>
</evidence>
<accession>A0AAF0CW62</accession>
<dbReference type="EMBL" id="CP110232">
    <property type="protein sequence ID" value="WEG73991.1"/>
    <property type="molecule type" value="Genomic_DNA"/>
</dbReference>
<proteinExistence type="predicted"/>
<organism evidence="3 4">
    <name type="scientific">Vagococcus intermedius</name>
    <dbReference type="NCBI Taxonomy" id="2991418"/>
    <lineage>
        <taxon>Bacteria</taxon>
        <taxon>Bacillati</taxon>
        <taxon>Bacillota</taxon>
        <taxon>Bacilli</taxon>
        <taxon>Lactobacillales</taxon>
        <taxon>Enterococcaceae</taxon>
        <taxon>Vagococcus</taxon>
    </lineage>
</organism>
<evidence type="ECO:0000259" key="2">
    <source>
        <dbReference type="Pfam" id="PF13026"/>
    </source>
</evidence>
<reference evidence="3" key="1">
    <citation type="submission" date="2022-10" db="EMBL/GenBank/DDBJ databases">
        <title>Vagococcus sp. isolated from poultry meat.</title>
        <authorList>
            <person name="Johansson P."/>
            <person name="Bjorkroth J."/>
        </authorList>
    </citation>
    <scope>NUCLEOTIDE SEQUENCE</scope>
    <source>
        <strain evidence="3">STAA11</strain>
    </source>
</reference>
<dbReference type="PROSITE" id="PS51257">
    <property type="entry name" value="PROKAR_LIPOPROTEIN"/>
    <property type="match status" value="1"/>
</dbReference>
<feature type="chain" id="PRO_5042049352" evidence="1">
    <location>
        <begin position="25"/>
        <end position="131"/>
    </location>
</feature>
<keyword evidence="1" id="KW-0732">Signal</keyword>